<evidence type="ECO:0000256" key="10">
    <source>
        <dbReference type="ARBA" id="ARBA00048366"/>
    </source>
</evidence>
<evidence type="ECO:0000259" key="11">
    <source>
        <dbReference type="PROSITE" id="PS51163"/>
    </source>
</evidence>
<dbReference type="InterPro" id="IPR023535">
    <property type="entry name" value="TC-AMP_synthase"/>
</dbReference>
<dbReference type="Gene3D" id="3.90.870.10">
    <property type="entry name" value="DHBP synthase"/>
    <property type="match status" value="1"/>
</dbReference>
<proteinExistence type="inferred from homology"/>
<keyword evidence="4" id="KW-0963">Cytoplasm</keyword>
<evidence type="ECO:0000256" key="1">
    <source>
        <dbReference type="ARBA" id="ARBA00004496"/>
    </source>
</evidence>
<keyword evidence="9" id="KW-0067">ATP-binding</keyword>
<reference evidence="12" key="1">
    <citation type="submission" date="2018-05" db="EMBL/GenBank/DDBJ databases">
        <authorList>
            <person name="Lanie J.A."/>
            <person name="Ng W.-L."/>
            <person name="Kazmierczak K.M."/>
            <person name="Andrzejewski T.M."/>
            <person name="Davidsen T.M."/>
            <person name="Wayne K.J."/>
            <person name="Tettelin H."/>
            <person name="Glass J.I."/>
            <person name="Rusch D."/>
            <person name="Podicherti R."/>
            <person name="Tsui H.-C.T."/>
            <person name="Winkler M.E."/>
        </authorList>
    </citation>
    <scope>NUCLEOTIDE SEQUENCE</scope>
</reference>
<dbReference type="SUPFAM" id="SSF55821">
    <property type="entry name" value="YrdC/RibB"/>
    <property type="match status" value="1"/>
</dbReference>
<gene>
    <name evidence="12" type="ORF">METZ01_LOCUS18174</name>
</gene>
<feature type="domain" description="YrdC-like" evidence="11">
    <location>
        <begin position="1"/>
        <end position="177"/>
    </location>
</feature>
<comment type="catalytic activity">
    <reaction evidence="10">
        <text>L-threonine + hydrogencarbonate + ATP = L-threonylcarbamoyladenylate + diphosphate + H2O</text>
        <dbReference type="Rhea" id="RHEA:36407"/>
        <dbReference type="ChEBI" id="CHEBI:15377"/>
        <dbReference type="ChEBI" id="CHEBI:17544"/>
        <dbReference type="ChEBI" id="CHEBI:30616"/>
        <dbReference type="ChEBI" id="CHEBI:33019"/>
        <dbReference type="ChEBI" id="CHEBI:57926"/>
        <dbReference type="ChEBI" id="CHEBI:73682"/>
        <dbReference type="EC" id="2.7.7.87"/>
    </reaction>
</comment>
<keyword evidence="6" id="KW-0819">tRNA processing</keyword>
<dbReference type="GO" id="GO:0005737">
    <property type="term" value="C:cytoplasm"/>
    <property type="evidence" value="ECO:0007669"/>
    <property type="project" value="UniProtKB-SubCell"/>
</dbReference>
<dbReference type="EC" id="2.7.7.87" evidence="3"/>
<evidence type="ECO:0000256" key="8">
    <source>
        <dbReference type="ARBA" id="ARBA00022741"/>
    </source>
</evidence>
<dbReference type="InterPro" id="IPR017945">
    <property type="entry name" value="DHBP_synth_RibB-like_a/b_dom"/>
</dbReference>
<keyword evidence="8" id="KW-0547">Nucleotide-binding</keyword>
<dbReference type="InterPro" id="IPR050156">
    <property type="entry name" value="TC-AMP_synthase_SUA5"/>
</dbReference>
<dbReference type="GO" id="GO:0003725">
    <property type="term" value="F:double-stranded RNA binding"/>
    <property type="evidence" value="ECO:0007669"/>
    <property type="project" value="InterPro"/>
</dbReference>
<evidence type="ECO:0000256" key="4">
    <source>
        <dbReference type="ARBA" id="ARBA00022490"/>
    </source>
</evidence>
<evidence type="ECO:0000256" key="5">
    <source>
        <dbReference type="ARBA" id="ARBA00022679"/>
    </source>
</evidence>
<dbReference type="InterPro" id="IPR006070">
    <property type="entry name" value="Sua5-like_dom"/>
</dbReference>
<dbReference type="GO" id="GO:0000049">
    <property type="term" value="F:tRNA binding"/>
    <property type="evidence" value="ECO:0007669"/>
    <property type="project" value="TreeGrafter"/>
</dbReference>
<dbReference type="PROSITE" id="PS51163">
    <property type="entry name" value="YRDC"/>
    <property type="match status" value="1"/>
</dbReference>
<evidence type="ECO:0000256" key="9">
    <source>
        <dbReference type="ARBA" id="ARBA00022840"/>
    </source>
</evidence>
<evidence type="ECO:0000256" key="7">
    <source>
        <dbReference type="ARBA" id="ARBA00022695"/>
    </source>
</evidence>
<comment type="similarity">
    <text evidence="2">Belongs to the SUA5 family.</text>
</comment>
<dbReference type="PANTHER" id="PTHR17490">
    <property type="entry name" value="SUA5"/>
    <property type="match status" value="1"/>
</dbReference>
<protein>
    <recommendedName>
        <fullName evidence="3">L-threonylcarbamoyladenylate synthase</fullName>
        <ecNumber evidence="3">2.7.7.87</ecNumber>
    </recommendedName>
</protein>
<keyword evidence="5" id="KW-0808">Transferase</keyword>
<keyword evidence="7" id="KW-0548">Nucleotidyltransferase</keyword>
<dbReference type="GO" id="GO:0006450">
    <property type="term" value="P:regulation of translational fidelity"/>
    <property type="evidence" value="ECO:0007669"/>
    <property type="project" value="TreeGrafter"/>
</dbReference>
<accession>A0A381PEH2</accession>
<evidence type="ECO:0000256" key="2">
    <source>
        <dbReference type="ARBA" id="ARBA00007663"/>
    </source>
</evidence>
<organism evidence="12">
    <name type="scientific">marine metagenome</name>
    <dbReference type="NCBI Taxonomy" id="408172"/>
    <lineage>
        <taxon>unclassified sequences</taxon>
        <taxon>metagenomes</taxon>
        <taxon>ecological metagenomes</taxon>
    </lineage>
</organism>
<dbReference type="GO" id="GO:0061710">
    <property type="term" value="F:L-threonylcarbamoyladenylate synthase"/>
    <property type="evidence" value="ECO:0007669"/>
    <property type="project" value="UniProtKB-EC"/>
</dbReference>
<dbReference type="GO" id="GO:0002949">
    <property type="term" value="P:tRNA threonylcarbamoyladenosine modification"/>
    <property type="evidence" value="ECO:0007669"/>
    <property type="project" value="InterPro"/>
</dbReference>
<dbReference type="AlphaFoldDB" id="A0A381PEH2"/>
<evidence type="ECO:0000256" key="3">
    <source>
        <dbReference type="ARBA" id="ARBA00012584"/>
    </source>
</evidence>
<dbReference type="PANTHER" id="PTHR17490:SF18">
    <property type="entry name" value="THREONYLCARBAMOYL-AMP SYNTHASE"/>
    <property type="match status" value="1"/>
</dbReference>
<name>A0A381PEH2_9ZZZZ</name>
<comment type="subcellular location">
    <subcellularLocation>
        <location evidence="1">Cytoplasm</location>
    </subcellularLocation>
</comment>
<evidence type="ECO:0000313" key="12">
    <source>
        <dbReference type="EMBL" id="SUZ65320.1"/>
    </source>
</evidence>
<sequence length="177" mass="19715">MKGLQKALADLRLGKVIAYPSEGVWGLGCDPQNEEAVYKLLKLKKRPVSKGLILVGSNLEQMKRYININKYKEKLISKWPGPHTWIVPTADTPIWIRGKSNSVALRVSSHPTIVEICDQFEAAIVSTSANIQGEKPLKTKQEVEKKFDHLGIVEGSLGSLNGSTPIQDIVTDRWIRD</sequence>
<evidence type="ECO:0000256" key="6">
    <source>
        <dbReference type="ARBA" id="ARBA00022694"/>
    </source>
</evidence>
<dbReference type="Pfam" id="PF01300">
    <property type="entry name" value="Sua5_yciO_yrdC"/>
    <property type="match status" value="1"/>
</dbReference>
<dbReference type="GO" id="GO:0005524">
    <property type="term" value="F:ATP binding"/>
    <property type="evidence" value="ECO:0007669"/>
    <property type="project" value="UniProtKB-KW"/>
</dbReference>
<dbReference type="HAMAP" id="MF_01852">
    <property type="entry name" value="TsaC"/>
    <property type="match status" value="1"/>
</dbReference>
<dbReference type="EMBL" id="UINC01000956">
    <property type="protein sequence ID" value="SUZ65320.1"/>
    <property type="molecule type" value="Genomic_DNA"/>
</dbReference>